<dbReference type="Proteomes" id="UP000265618">
    <property type="component" value="Unassembled WGS sequence"/>
</dbReference>
<dbReference type="Gene3D" id="1.10.3450.40">
    <property type="entry name" value="Signal recognition particle, SRP68 subunit, RNA-binding domain"/>
    <property type="match status" value="1"/>
</dbReference>
<dbReference type="InterPro" id="IPR038253">
    <property type="entry name" value="SRP68_N_sf"/>
</dbReference>
<comment type="caution">
    <text evidence="1">The sequence shown here is derived from an EMBL/GenBank/DDBJ whole genome shotgun (WGS) entry which is preliminary data.</text>
</comment>
<gene>
    <name evidence="1" type="ORF">KIPB_006488</name>
</gene>
<dbReference type="AlphaFoldDB" id="A0A9K3CYP4"/>
<dbReference type="GO" id="GO:0030942">
    <property type="term" value="F:endoplasmic reticulum signal peptide binding"/>
    <property type="evidence" value="ECO:0007669"/>
    <property type="project" value="InterPro"/>
</dbReference>
<dbReference type="Pfam" id="PF16969">
    <property type="entry name" value="SRP68"/>
    <property type="match status" value="1"/>
</dbReference>
<keyword evidence="2" id="KW-1185">Reference proteome</keyword>
<dbReference type="GO" id="GO:0006614">
    <property type="term" value="P:SRP-dependent cotranslational protein targeting to membrane"/>
    <property type="evidence" value="ECO:0007669"/>
    <property type="project" value="InterPro"/>
</dbReference>
<protein>
    <submittedName>
        <fullName evidence="1">Signal recognition particle subunit SRP68</fullName>
    </submittedName>
</protein>
<proteinExistence type="predicted"/>
<dbReference type="GO" id="GO:0005047">
    <property type="term" value="F:signal recognition particle binding"/>
    <property type="evidence" value="ECO:0007669"/>
    <property type="project" value="InterPro"/>
</dbReference>
<sequence length="543" mass="58085">MTEEHGVHFDLLTFIRSTRSQLGGTRDQSVYKKALTRQCATLRRQLGMSMSGSPEQLTEESVTSVTHFRLAALLAEREWAASRLAKAQMEAGDFRVRQDHIERLVSSLQRRAGSKAKSALTRADLIVASAGLVGSTQLQCQARVYASHLATMCTMEAENYMDGLIHASVGLGMLARCGTSQDSLQEYEGALQPALRHCGYMLQALESEEGRVLIEEEAQMRVDEIVGTELVERHGQVDSRTCTIECVCEGGDIVIPYTHCSKRLRTLLEAAPGQLMGSPGSALLPLPLPPVSQDMPAHRVQEVIPAPFSPLPLPLPAVQSHEAAVRGISAMLSTGVPAPLLGTAARLTSEASALRTVRGCQDLCCVCLDMLGHGTLRGRVTGGGLARLAMSGACRYRSSRPEAVLSCASAPSPDPETMLSLALVAYAAGVEDRRRTGDGSLLVRLAADLMERGLEAIGETAGDEPLSPIPLLSAWSSTLHALLRRVAPVIQGALAMHTSTPAPVPDVIDTADTEGAAALYGPMVYVAPRPVVFDVVEDFWPKP</sequence>
<reference evidence="1 2" key="1">
    <citation type="journal article" date="2018" name="PLoS ONE">
        <title>The draft genome of Kipferlia bialata reveals reductive genome evolution in fornicate parasites.</title>
        <authorList>
            <person name="Tanifuji G."/>
            <person name="Takabayashi S."/>
            <person name="Kume K."/>
            <person name="Takagi M."/>
            <person name="Nakayama T."/>
            <person name="Kamikawa R."/>
            <person name="Inagaki Y."/>
            <person name="Hashimoto T."/>
        </authorList>
    </citation>
    <scope>NUCLEOTIDE SEQUENCE [LARGE SCALE GENOMIC DNA]</scope>
    <source>
        <strain evidence="1">NY0173</strain>
    </source>
</reference>
<dbReference type="GO" id="GO:0005786">
    <property type="term" value="C:signal recognition particle, endoplasmic reticulum targeting"/>
    <property type="evidence" value="ECO:0007669"/>
    <property type="project" value="InterPro"/>
</dbReference>
<name>A0A9K3CYP4_9EUKA</name>
<evidence type="ECO:0000313" key="2">
    <source>
        <dbReference type="Proteomes" id="UP000265618"/>
    </source>
</evidence>
<organism evidence="1 2">
    <name type="scientific">Kipferlia bialata</name>
    <dbReference type="NCBI Taxonomy" id="797122"/>
    <lineage>
        <taxon>Eukaryota</taxon>
        <taxon>Metamonada</taxon>
        <taxon>Carpediemonas-like organisms</taxon>
        <taxon>Kipferlia</taxon>
    </lineage>
</organism>
<dbReference type="InterPro" id="IPR026258">
    <property type="entry name" value="SRP68"/>
</dbReference>
<dbReference type="GO" id="GO:0008312">
    <property type="term" value="F:7S RNA binding"/>
    <property type="evidence" value="ECO:0007669"/>
    <property type="project" value="InterPro"/>
</dbReference>
<accession>A0A9K3CYP4</accession>
<evidence type="ECO:0000313" key="1">
    <source>
        <dbReference type="EMBL" id="GIQ84905.1"/>
    </source>
</evidence>
<dbReference type="EMBL" id="BDIP01001670">
    <property type="protein sequence ID" value="GIQ84905.1"/>
    <property type="molecule type" value="Genomic_DNA"/>
</dbReference>